<gene>
    <name evidence="5" type="ORF">CYME_CMA122C</name>
</gene>
<evidence type="ECO:0000256" key="3">
    <source>
        <dbReference type="ARBA" id="ARBA00023274"/>
    </source>
</evidence>
<organism evidence="5 6">
    <name type="scientific">Cyanidioschyzon merolae (strain NIES-3377 / 10D)</name>
    <name type="common">Unicellular red alga</name>
    <dbReference type="NCBI Taxonomy" id="280699"/>
    <lineage>
        <taxon>Eukaryota</taxon>
        <taxon>Rhodophyta</taxon>
        <taxon>Bangiophyceae</taxon>
        <taxon>Cyanidiales</taxon>
        <taxon>Cyanidiaceae</taxon>
        <taxon>Cyanidioschyzon</taxon>
    </lineage>
</organism>
<dbReference type="OrthoDB" id="1724687at2759"/>
<dbReference type="PANTHER" id="PTHR11278">
    <property type="entry name" value="40S RIBOSOMAL PROTEIN S7"/>
    <property type="match status" value="1"/>
</dbReference>
<dbReference type="RefSeq" id="XP_005535100.1">
    <property type="nucleotide sequence ID" value="XM_005535043.1"/>
</dbReference>
<proteinExistence type="inferred from homology"/>
<reference evidence="5 6" key="2">
    <citation type="journal article" date="2007" name="BMC Biol.">
        <title>A 100%-complete sequence reveals unusually simple genomic features in the hot-spring red alga Cyanidioschyzon merolae.</title>
        <authorList>
            <person name="Nozaki H."/>
            <person name="Takano H."/>
            <person name="Misumi O."/>
            <person name="Terasawa K."/>
            <person name="Matsuzaki M."/>
            <person name="Maruyama S."/>
            <person name="Nishida K."/>
            <person name="Yagisawa F."/>
            <person name="Yoshida Y."/>
            <person name="Fujiwara T."/>
            <person name="Takio S."/>
            <person name="Tamura K."/>
            <person name="Chung S.J."/>
            <person name="Nakamura S."/>
            <person name="Kuroiwa H."/>
            <person name="Tanaka K."/>
            <person name="Sato N."/>
            <person name="Kuroiwa T."/>
        </authorList>
    </citation>
    <scope>NUCLEOTIDE SEQUENCE [LARGE SCALE GENOMIC DNA]</scope>
    <source>
        <strain evidence="5 6">10D</strain>
    </source>
</reference>
<keyword evidence="3 4" id="KW-0687">Ribonucleoprotein</keyword>
<dbReference type="GO" id="GO:0030686">
    <property type="term" value="C:90S preribosome"/>
    <property type="evidence" value="ECO:0007669"/>
    <property type="project" value="TreeGrafter"/>
</dbReference>
<dbReference type="Proteomes" id="UP000007014">
    <property type="component" value="Chromosome 1"/>
</dbReference>
<keyword evidence="6" id="KW-1185">Reference proteome</keyword>
<dbReference type="Gramene" id="CMA122CT">
    <property type="protein sequence ID" value="CMA122CT"/>
    <property type="gene ID" value="CMA122C"/>
</dbReference>
<protein>
    <recommendedName>
        <fullName evidence="4">40S ribosomal protein S7</fullName>
    </recommendedName>
</protein>
<evidence type="ECO:0000313" key="6">
    <source>
        <dbReference type="Proteomes" id="UP000007014"/>
    </source>
</evidence>
<dbReference type="GO" id="GO:0006364">
    <property type="term" value="P:rRNA processing"/>
    <property type="evidence" value="ECO:0007669"/>
    <property type="project" value="TreeGrafter"/>
</dbReference>
<dbReference type="GO" id="GO:0032040">
    <property type="term" value="C:small-subunit processome"/>
    <property type="evidence" value="ECO:0007669"/>
    <property type="project" value="TreeGrafter"/>
</dbReference>
<dbReference type="InterPro" id="IPR000554">
    <property type="entry name" value="Ribosomal_eS7"/>
</dbReference>
<dbReference type="GO" id="GO:0042274">
    <property type="term" value="P:ribosomal small subunit biogenesis"/>
    <property type="evidence" value="ECO:0007669"/>
    <property type="project" value="TreeGrafter"/>
</dbReference>
<dbReference type="OMA" id="AAYHKVQ"/>
<dbReference type="GO" id="GO:0003735">
    <property type="term" value="F:structural constituent of ribosome"/>
    <property type="evidence" value="ECO:0007669"/>
    <property type="project" value="InterPro"/>
</dbReference>
<dbReference type="EMBL" id="AP006483">
    <property type="protein sequence ID" value="BAM78814.1"/>
    <property type="molecule type" value="Genomic_DNA"/>
</dbReference>
<dbReference type="GeneID" id="16992130"/>
<evidence type="ECO:0000256" key="2">
    <source>
        <dbReference type="ARBA" id="ARBA00022980"/>
    </source>
</evidence>
<dbReference type="STRING" id="280699.M1V6D3"/>
<reference evidence="5 6" key="1">
    <citation type="journal article" date="2004" name="Nature">
        <title>Genome sequence of the ultrasmall unicellular red alga Cyanidioschyzon merolae 10D.</title>
        <authorList>
            <person name="Matsuzaki M."/>
            <person name="Misumi O."/>
            <person name="Shin-i T."/>
            <person name="Maruyama S."/>
            <person name="Takahara M."/>
            <person name="Miyagishima S."/>
            <person name="Mori T."/>
            <person name="Nishida K."/>
            <person name="Yagisawa F."/>
            <person name="Nishida K."/>
            <person name="Yoshida Y."/>
            <person name="Nishimura Y."/>
            <person name="Nakao S."/>
            <person name="Kobayashi T."/>
            <person name="Momoyama Y."/>
            <person name="Higashiyama T."/>
            <person name="Minoda A."/>
            <person name="Sano M."/>
            <person name="Nomoto H."/>
            <person name="Oishi K."/>
            <person name="Hayashi H."/>
            <person name="Ohta F."/>
            <person name="Nishizaka S."/>
            <person name="Haga S."/>
            <person name="Miura S."/>
            <person name="Morishita T."/>
            <person name="Kabeya Y."/>
            <person name="Terasawa K."/>
            <person name="Suzuki Y."/>
            <person name="Ishii Y."/>
            <person name="Asakawa S."/>
            <person name="Takano H."/>
            <person name="Ohta N."/>
            <person name="Kuroiwa H."/>
            <person name="Tanaka K."/>
            <person name="Shimizu N."/>
            <person name="Sugano S."/>
            <person name="Sato N."/>
            <person name="Nozaki H."/>
            <person name="Ogasawara N."/>
            <person name="Kohara Y."/>
            <person name="Kuroiwa T."/>
        </authorList>
    </citation>
    <scope>NUCLEOTIDE SEQUENCE [LARGE SCALE GENOMIC DNA]</scope>
    <source>
        <strain evidence="5 6">10D</strain>
    </source>
</reference>
<evidence type="ECO:0000313" key="5">
    <source>
        <dbReference type="EMBL" id="BAM78814.1"/>
    </source>
</evidence>
<dbReference type="eggNOG" id="KOG3320">
    <property type="taxonomic scope" value="Eukaryota"/>
</dbReference>
<dbReference type="GO" id="GO:0022627">
    <property type="term" value="C:cytosolic small ribosomal subunit"/>
    <property type="evidence" value="ECO:0007669"/>
    <property type="project" value="TreeGrafter"/>
</dbReference>
<evidence type="ECO:0000256" key="4">
    <source>
        <dbReference type="RuleBase" id="RU364105"/>
    </source>
</evidence>
<accession>M1V6D3</accession>
<dbReference type="PANTHER" id="PTHR11278:SF0">
    <property type="entry name" value="SMALL RIBOSOMAL SUBUNIT PROTEIN ES7"/>
    <property type="match status" value="1"/>
</dbReference>
<name>M1V6D3_CYAM1</name>
<dbReference type="HOGENOM" id="CLU_088621_1_2_1"/>
<evidence type="ECO:0000256" key="1">
    <source>
        <dbReference type="ARBA" id="ARBA00007820"/>
    </source>
</evidence>
<sequence>METVPSDSGVIMRRIVKQTKERISPIEEQVAQAMYDLESGSAEWRADLRELVFHSAVEIDVGGGGRRAILLVVPYRLLSKYHRVHTRLVRELEKKFSGKQVVIIGKRRILPRERNGRRLLKQKRPHSRTLTAVHEAYLEDVVYPTDIVGKRILYRTDQTRLLRVHLDPNERNQVEHRIDTYAIVYKKLTGKDVVFEFPDV</sequence>
<dbReference type="KEGG" id="cme:CYME_CMA122C"/>
<dbReference type="Pfam" id="PF01251">
    <property type="entry name" value="Ribosomal_S7e"/>
    <property type="match status" value="1"/>
</dbReference>
<keyword evidence="2 4" id="KW-0689">Ribosomal protein</keyword>
<dbReference type="GO" id="GO:0006412">
    <property type="term" value="P:translation"/>
    <property type="evidence" value="ECO:0007669"/>
    <property type="project" value="InterPro"/>
</dbReference>
<comment type="similarity">
    <text evidence="1 4">Belongs to the eukaryotic ribosomal protein eS7 family.</text>
</comment>
<dbReference type="AlphaFoldDB" id="M1V6D3"/>